<dbReference type="Proteomes" id="UP000070121">
    <property type="component" value="Unassembled WGS sequence"/>
</dbReference>
<evidence type="ECO:0000256" key="9">
    <source>
        <dbReference type="ARBA" id="ARBA00023204"/>
    </source>
</evidence>
<evidence type="ECO:0000256" key="2">
    <source>
        <dbReference type="ARBA" id="ARBA00010304"/>
    </source>
</evidence>
<dbReference type="Gene3D" id="3.40.50.12650">
    <property type="match status" value="2"/>
</dbReference>
<comment type="similarity">
    <text evidence="2">Belongs to the DNA repair metallo-beta-lactamase (DRMBL) family.</text>
</comment>
<gene>
    <name evidence="14" type="ORF">CSAL01_11985</name>
</gene>
<dbReference type="InterPro" id="IPR036866">
    <property type="entry name" value="RibonucZ/Hydroxyglut_hydro"/>
</dbReference>
<dbReference type="AlphaFoldDB" id="A0A135V261"/>
<dbReference type="Pfam" id="PF23023">
    <property type="entry name" value="Anti-Pycsar_Apyc1"/>
    <property type="match status" value="1"/>
</dbReference>
<evidence type="ECO:0000313" key="14">
    <source>
        <dbReference type="EMBL" id="KXH66764.1"/>
    </source>
</evidence>
<dbReference type="GO" id="GO:0003684">
    <property type="term" value="F:damaged DNA binding"/>
    <property type="evidence" value="ECO:0007669"/>
    <property type="project" value="TreeGrafter"/>
</dbReference>
<dbReference type="OrthoDB" id="5561659at2759"/>
<keyword evidence="9" id="KW-0234">DNA repair</keyword>
<evidence type="ECO:0000256" key="7">
    <source>
        <dbReference type="ARBA" id="ARBA00022839"/>
    </source>
</evidence>
<evidence type="ECO:0000256" key="5">
    <source>
        <dbReference type="ARBA" id="ARBA00022763"/>
    </source>
</evidence>
<organism evidence="14 15">
    <name type="scientific">Colletotrichum salicis</name>
    <dbReference type="NCBI Taxonomy" id="1209931"/>
    <lineage>
        <taxon>Eukaryota</taxon>
        <taxon>Fungi</taxon>
        <taxon>Dikarya</taxon>
        <taxon>Ascomycota</taxon>
        <taxon>Pezizomycotina</taxon>
        <taxon>Sordariomycetes</taxon>
        <taxon>Hypocreomycetidae</taxon>
        <taxon>Glomerellales</taxon>
        <taxon>Glomerellaceae</taxon>
        <taxon>Colletotrichum</taxon>
        <taxon>Colletotrichum acutatum species complex</taxon>
    </lineage>
</organism>
<evidence type="ECO:0000256" key="6">
    <source>
        <dbReference type="ARBA" id="ARBA00022801"/>
    </source>
</evidence>
<evidence type="ECO:0000256" key="3">
    <source>
        <dbReference type="ARBA" id="ARBA00022722"/>
    </source>
</evidence>
<evidence type="ECO:0000256" key="11">
    <source>
        <dbReference type="ARBA" id="ARBA00039759"/>
    </source>
</evidence>
<evidence type="ECO:0000313" key="15">
    <source>
        <dbReference type="Proteomes" id="UP000070121"/>
    </source>
</evidence>
<keyword evidence="3" id="KW-0540">Nuclease</keyword>
<evidence type="ECO:0000256" key="1">
    <source>
        <dbReference type="ARBA" id="ARBA00004123"/>
    </source>
</evidence>
<dbReference type="GO" id="GO:0005634">
    <property type="term" value="C:nucleus"/>
    <property type="evidence" value="ECO:0007669"/>
    <property type="project" value="UniProtKB-SubCell"/>
</dbReference>
<dbReference type="GO" id="GO:0006303">
    <property type="term" value="P:double-strand break repair via nonhomologous end joining"/>
    <property type="evidence" value="ECO:0007669"/>
    <property type="project" value="TreeGrafter"/>
</dbReference>
<keyword evidence="5" id="KW-0227">DNA damage</keyword>
<protein>
    <recommendedName>
        <fullName evidence="11">Protein artemis</fullName>
    </recommendedName>
    <alternativeName>
        <fullName evidence="12">DNA cross-link repair 1C protein</fullName>
    </alternativeName>
</protein>
<feature type="domain" description="DNA repair metallo-beta-lactamase" evidence="13">
    <location>
        <begin position="362"/>
        <end position="400"/>
    </location>
</feature>
<dbReference type="PANTHER" id="PTHR23240">
    <property type="entry name" value="DNA CROSS-LINK REPAIR PROTEIN PSO2/SNM1-RELATED"/>
    <property type="match status" value="1"/>
</dbReference>
<comment type="subcellular location">
    <subcellularLocation>
        <location evidence="1">Nucleus</location>
    </subcellularLocation>
</comment>
<dbReference type="GO" id="GO:0004519">
    <property type="term" value="F:endonuclease activity"/>
    <property type="evidence" value="ECO:0007669"/>
    <property type="project" value="UniProtKB-KW"/>
</dbReference>
<dbReference type="GO" id="GO:0036297">
    <property type="term" value="P:interstrand cross-link repair"/>
    <property type="evidence" value="ECO:0007669"/>
    <property type="project" value="TreeGrafter"/>
</dbReference>
<dbReference type="Gene3D" id="3.60.15.10">
    <property type="entry name" value="Ribonuclease Z/Hydroxyacylglutathione hydrolase-like"/>
    <property type="match status" value="2"/>
</dbReference>
<keyword evidence="8" id="KW-0233">DNA recombination</keyword>
<dbReference type="STRING" id="1209931.A0A135V261"/>
<dbReference type="GO" id="GO:0000723">
    <property type="term" value="P:telomere maintenance"/>
    <property type="evidence" value="ECO:0007669"/>
    <property type="project" value="TreeGrafter"/>
</dbReference>
<evidence type="ECO:0000256" key="4">
    <source>
        <dbReference type="ARBA" id="ARBA00022759"/>
    </source>
</evidence>
<keyword evidence="6" id="KW-0378">Hydrolase</keyword>
<evidence type="ECO:0000256" key="8">
    <source>
        <dbReference type="ARBA" id="ARBA00023172"/>
    </source>
</evidence>
<evidence type="ECO:0000256" key="12">
    <source>
        <dbReference type="ARBA" id="ARBA00042677"/>
    </source>
</evidence>
<keyword evidence="7" id="KW-0269">Exonuclease</keyword>
<keyword evidence="4" id="KW-0255">Endonuclease</keyword>
<sequence>MSTFNGLVAEFPDIRIDFFRKHADRRPPLACFLSHIHSDHLAGLDSLRSPFVYCSAATREMLLRLERYPCRINYAKGVLEARVQTYKHLKNLLKPLPLETPTTLELAPGSHIQVTLFDANHCPGAVMFLIEDSYHAILYTGDIRSEPWFVNTIARNPAVIEYTSGMKTLDKIYLDTSFIKDIPFQTKAEGIAELLRKVAQYSDDTVFHIQAWTYGYEQVWIALAKALKSQIHVDDYKVRIFSSLIGKTSSDRFSSSIHLCSEAPALAGYRDAELDSLSTEDIAAVSKLIEDADISPEAKLRLFEFLETGAKTGRNLSLDLDLASFGEKNEAAIMDALQAVGRKKHLEEQSTQSSESPIDVSSGELPSVITFPYSRHSSYQELCDLVRIFRPKDVWPCTVNPVDWLRNTTSIRCLFGDFCSGDTFAHDMEMEKLAESLRILQQPLSQGLGGSQLPTTGAHIAALHSSNSHESNASEPSAVAIEETLVLELDTNPGSVETRIPTQEQHDFSSRVENSQDALESPIPHIVPTPLVLSPDVSHIRADAYYAMEQNLLGGEWTPIGLLATTDHHTTPDKDLGMV</sequence>
<keyword evidence="10" id="KW-0539">Nucleus</keyword>
<accession>A0A135V261</accession>
<dbReference type="PANTHER" id="PTHR23240:SF8">
    <property type="entry name" value="PROTEIN ARTEMIS"/>
    <property type="match status" value="1"/>
</dbReference>
<keyword evidence="15" id="KW-1185">Reference proteome</keyword>
<evidence type="ECO:0000256" key="10">
    <source>
        <dbReference type="ARBA" id="ARBA00023242"/>
    </source>
</evidence>
<comment type="caution">
    <text evidence="14">The sequence shown here is derived from an EMBL/GenBank/DDBJ whole genome shotgun (WGS) entry which is preliminary data.</text>
</comment>
<proteinExistence type="inferred from homology"/>
<dbReference type="InterPro" id="IPR011084">
    <property type="entry name" value="DRMBL"/>
</dbReference>
<dbReference type="GO" id="GO:0006310">
    <property type="term" value="P:DNA recombination"/>
    <property type="evidence" value="ECO:0007669"/>
    <property type="project" value="UniProtKB-KW"/>
</dbReference>
<dbReference type="SUPFAM" id="SSF56281">
    <property type="entry name" value="Metallo-hydrolase/oxidoreductase"/>
    <property type="match status" value="1"/>
</dbReference>
<evidence type="ECO:0000259" key="13">
    <source>
        <dbReference type="Pfam" id="PF07522"/>
    </source>
</evidence>
<dbReference type="EMBL" id="JFFI01000604">
    <property type="protein sequence ID" value="KXH66764.1"/>
    <property type="molecule type" value="Genomic_DNA"/>
</dbReference>
<name>A0A135V261_9PEZI</name>
<reference evidence="14 15" key="1">
    <citation type="submission" date="2014-02" db="EMBL/GenBank/DDBJ databases">
        <title>The genome sequence of Colletotrichum salicis CBS 607.94.</title>
        <authorList>
            <person name="Baroncelli R."/>
            <person name="Thon M.R."/>
        </authorList>
    </citation>
    <scope>NUCLEOTIDE SEQUENCE [LARGE SCALE GENOMIC DNA]</scope>
    <source>
        <strain evidence="14 15">CBS 607.94</strain>
    </source>
</reference>
<dbReference type="Pfam" id="PF07522">
    <property type="entry name" value="DRMBL"/>
    <property type="match status" value="1"/>
</dbReference>
<dbReference type="GO" id="GO:0035312">
    <property type="term" value="F:5'-3' DNA exonuclease activity"/>
    <property type="evidence" value="ECO:0007669"/>
    <property type="project" value="TreeGrafter"/>
</dbReference>